<keyword evidence="2" id="KW-0479">Metal-binding</keyword>
<dbReference type="Gene3D" id="3.30.70.20">
    <property type="match status" value="1"/>
</dbReference>
<dbReference type="STRING" id="1802583.A2311_02200"/>
<dbReference type="PROSITE" id="PS00198">
    <property type="entry name" value="4FE4S_FER_1"/>
    <property type="match status" value="1"/>
</dbReference>
<feature type="domain" description="4Fe-4S ferredoxin-type" evidence="5">
    <location>
        <begin position="246"/>
        <end position="275"/>
    </location>
</feature>
<reference evidence="6 7" key="1">
    <citation type="journal article" date="2016" name="Nat. Commun.">
        <title>Thousands of microbial genomes shed light on interconnected biogeochemical processes in an aquifer system.</title>
        <authorList>
            <person name="Anantharaman K."/>
            <person name="Brown C.T."/>
            <person name="Hug L.A."/>
            <person name="Sharon I."/>
            <person name="Castelle C.J."/>
            <person name="Probst A.J."/>
            <person name="Thomas B.C."/>
            <person name="Singh A."/>
            <person name="Wilkins M.J."/>
            <person name="Karaoz U."/>
            <person name="Brodie E.L."/>
            <person name="Williams K.H."/>
            <person name="Hubbard S.S."/>
            <person name="Banfield J.F."/>
        </authorList>
    </citation>
    <scope>NUCLEOTIDE SEQUENCE [LARGE SCALE GENOMIC DNA]</scope>
</reference>
<dbReference type="GO" id="GO:0046872">
    <property type="term" value="F:metal ion binding"/>
    <property type="evidence" value="ECO:0007669"/>
    <property type="project" value="UniProtKB-KW"/>
</dbReference>
<organism evidence="6 7">
    <name type="scientific">candidate division WOR-1 bacterium RIFOXYB2_FULL_48_7</name>
    <dbReference type="NCBI Taxonomy" id="1802583"/>
    <lineage>
        <taxon>Bacteria</taxon>
        <taxon>Bacillati</taxon>
        <taxon>Saganbacteria</taxon>
    </lineage>
</organism>
<dbReference type="Proteomes" id="UP000178951">
    <property type="component" value="Unassembled WGS sequence"/>
</dbReference>
<dbReference type="InterPro" id="IPR017900">
    <property type="entry name" value="4Fe4S_Fe_S_CS"/>
</dbReference>
<accession>A0A1F4TKE5</accession>
<feature type="domain" description="4Fe-4S ferredoxin-type" evidence="5">
    <location>
        <begin position="215"/>
        <end position="244"/>
    </location>
</feature>
<dbReference type="EMBL" id="MEUF01000065">
    <property type="protein sequence ID" value="OGC33201.1"/>
    <property type="molecule type" value="Genomic_DNA"/>
</dbReference>
<evidence type="ECO:0000256" key="4">
    <source>
        <dbReference type="ARBA" id="ARBA00023014"/>
    </source>
</evidence>
<dbReference type="Pfam" id="PF04015">
    <property type="entry name" value="DUF362"/>
    <property type="match status" value="1"/>
</dbReference>
<comment type="caution">
    <text evidence="6">The sequence shown here is derived from an EMBL/GenBank/DDBJ whole genome shotgun (WGS) entry which is preliminary data.</text>
</comment>
<evidence type="ECO:0000313" key="6">
    <source>
        <dbReference type="EMBL" id="OGC33201.1"/>
    </source>
</evidence>
<dbReference type="Pfam" id="PF13237">
    <property type="entry name" value="Fer4_10"/>
    <property type="match status" value="1"/>
</dbReference>
<dbReference type="AlphaFoldDB" id="A0A1F4TKE5"/>
<dbReference type="PANTHER" id="PTHR43687">
    <property type="entry name" value="ADENYLYLSULFATE REDUCTASE, BETA SUBUNIT"/>
    <property type="match status" value="1"/>
</dbReference>
<keyword evidence="3" id="KW-0408">Iron</keyword>
<keyword evidence="4" id="KW-0411">Iron-sulfur</keyword>
<keyword evidence="1" id="KW-0004">4Fe-4S</keyword>
<evidence type="ECO:0000256" key="3">
    <source>
        <dbReference type="ARBA" id="ARBA00023004"/>
    </source>
</evidence>
<proteinExistence type="predicted"/>
<evidence type="ECO:0000259" key="5">
    <source>
        <dbReference type="PROSITE" id="PS51379"/>
    </source>
</evidence>
<protein>
    <recommendedName>
        <fullName evidence="5">4Fe-4S ferredoxin-type domain-containing protein</fullName>
    </recommendedName>
</protein>
<dbReference type="InterPro" id="IPR017896">
    <property type="entry name" value="4Fe4S_Fe-S-bd"/>
</dbReference>
<dbReference type="GO" id="GO:0051539">
    <property type="term" value="F:4 iron, 4 sulfur cluster binding"/>
    <property type="evidence" value="ECO:0007669"/>
    <property type="project" value="UniProtKB-KW"/>
</dbReference>
<dbReference type="PROSITE" id="PS51379">
    <property type="entry name" value="4FE4S_FER_2"/>
    <property type="match status" value="2"/>
</dbReference>
<dbReference type="InterPro" id="IPR050572">
    <property type="entry name" value="Fe-S_Ferredoxin"/>
</dbReference>
<dbReference type="InterPro" id="IPR007160">
    <property type="entry name" value="DUF362"/>
</dbReference>
<evidence type="ECO:0000256" key="2">
    <source>
        <dbReference type="ARBA" id="ARBA00022723"/>
    </source>
</evidence>
<dbReference type="SUPFAM" id="SSF54862">
    <property type="entry name" value="4Fe-4S ferredoxins"/>
    <property type="match status" value="1"/>
</dbReference>
<sequence length="287" mass="30999">MVITGIKPAVEAAGGEMVYFEASGTTEVSPGIRIAKAVIEADVIINLPKLKTHGLTLYTGAVKNMFGSVPGFLKAKCHASHPHPRDFANLIVNIYKATKPQLTIMDAIIGMEGDGPSAGQPRTFGAIIASADGVALDAAAAALIGFKPDEIITTTLAGQQKLGNSNLSLIEIIGGTINEFAQLDWNKPAGLYQRIKWLPDSLFRLATPIINLLKANPVIIQDKCKRCHICLKSCPVKTIFQDSKTKTVTINLKKCINCYCCHELCPYQAIKIEKSWILRRLGIGTTD</sequence>
<evidence type="ECO:0000313" key="7">
    <source>
        <dbReference type="Proteomes" id="UP000178951"/>
    </source>
</evidence>
<evidence type="ECO:0000256" key="1">
    <source>
        <dbReference type="ARBA" id="ARBA00022485"/>
    </source>
</evidence>
<name>A0A1F4TKE5_UNCSA</name>
<gene>
    <name evidence="6" type="ORF">A2311_02200</name>
</gene>
<dbReference type="PANTHER" id="PTHR43687:SF5">
    <property type="entry name" value="4FE-4S FERREDOXIN-TYPE DOMAIN-CONTAINING PROTEIN"/>
    <property type="match status" value="1"/>
</dbReference>